<dbReference type="Gene3D" id="3.40.190.290">
    <property type="match status" value="1"/>
</dbReference>
<dbReference type="EMBL" id="JAZKKV010000001">
    <property type="protein sequence ID" value="MEE9656059.1"/>
    <property type="molecule type" value="Genomic_DNA"/>
</dbReference>
<dbReference type="SUPFAM" id="SSF53850">
    <property type="entry name" value="Periplasmic binding protein-like II"/>
    <property type="match status" value="1"/>
</dbReference>
<name>A0AB35X905_9ENTR</name>
<dbReference type="Proteomes" id="UP001331691">
    <property type="component" value="Unassembled WGS sequence"/>
</dbReference>
<dbReference type="SUPFAM" id="SSF46785">
    <property type="entry name" value="Winged helix' DNA-binding domain"/>
    <property type="match status" value="2"/>
</dbReference>
<protein>
    <submittedName>
        <fullName evidence="6">LysR family transcriptional regulator</fullName>
    </submittedName>
</protein>
<dbReference type="Pfam" id="PF03466">
    <property type="entry name" value="LysR_substrate"/>
    <property type="match status" value="1"/>
</dbReference>
<dbReference type="Pfam" id="PF00126">
    <property type="entry name" value="HTH_1"/>
    <property type="match status" value="2"/>
</dbReference>
<keyword evidence="7" id="KW-1185">Reference proteome</keyword>
<dbReference type="PANTHER" id="PTHR30419">
    <property type="entry name" value="HTH-TYPE TRANSCRIPTIONAL REGULATOR YBHD"/>
    <property type="match status" value="1"/>
</dbReference>
<feature type="domain" description="HTH lysR-type" evidence="5">
    <location>
        <begin position="111"/>
        <end position="168"/>
    </location>
</feature>
<dbReference type="InterPro" id="IPR005119">
    <property type="entry name" value="LysR_subst-bd"/>
</dbReference>
<organism evidence="6 7">
    <name type="scientific">Kluyvera ascorbata</name>
    <dbReference type="NCBI Taxonomy" id="51288"/>
    <lineage>
        <taxon>Bacteria</taxon>
        <taxon>Pseudomonadati</taxon>
        <taxon>Pseudomonadota</taxon>
        <taxon>Gammaproteobacteria</taxon>
        <taxon>Enterobacterales</taxon>
        <taxon>Enterobacteriaceae</taxon>
        <taxon>Kluyvera</taxon>
    </lineage>
</organism>
<dbReference type="InterPro" id="IPR050950">
    <property type="entry name" value="HTH-type_LysR_regulators"/>
</dbReference>
<evidence type="ECO:0000256" key="3">
    <source>
        <dbReference type="ARBA" id="ARBA00023125"/>
    </source>
</evidence>
<proteinExistence type="inferred from homology"/>
<feature type="domain" description="HTH lysR-type" evidence="5">
    <location>
        <begin position="10"/>
        <end position="67"/>
    </location>
</feature>
<comment type="caution">
    <text evidence="6">The sequence shown here is derived from an EMBL/GenBank/DDBJ whole genome shotgun (WGS) entry which is preliminary data.</text>
</comment>
<dbReference type="GO" id="GO:0003700">
    <property type="term" value="F:DNA-binding transcription factor activity"/>
    <property type="evidence" value="ECO:0007669"/>
    <property type="project" value="InterPro"/>
</dbReference>
<dbReference type="AlphaFoldDB" id="A0AB35X905"/>
<dbReference type="RefSeq" id="WP_315405464.1">
    <property type="nucleotide sequence ID" value="NZ_JAVLTS010000003.1"/>
</dbReference>
<dbReference type="FunFam" id="1.10.10.10:FF:000001">
    <property type="entry name" value="LysR family transcriptional regulator"/>
    <property type="match status" value="1"/>
</dbReference>
<sequence length="424" mass="46527">MWQTKHDKGINIMQLRFFCQVASRGSVSRAADDLFRTQSAITRAIRDLEAELSVTLFERHYSGMVLTEYGKCILPRALRAIGDLQAIPALMHKLKAHTAPHKDLPDPGWLFNTRRLEIFIQLYHINHSQTVANQLGVTQPAISAALKILEKGAGSPLFRRTPEGVRPTTAADTLYPNISRALNELAHIWGDLAAIRGVLEGNVRIGALPLSRTQLLPAAINAFLAQHPGIRVVTNESPYESLVSDMRAGNIDFIIGALRQHDELPELTCQPLFEEEMLILVCNDHPLLNHPDPLSQLACAQWVLPRSNAPARHLLDKAFAALGLPQPQPVVETGDAAMVRGLLLGSPLLAAVSASQMRFEIDNHLLTILPVKLPNTQRRIGLTFREGSLPSPATQTLVNFIHQQVAATPDGATLIRPAKTPPAN</sequence>
<keyword evidence="4" id="KW-0804">Transcription</keyword>
<dbReference type="InterPro" id="IPR036390">
    <property type="entry name" value="WH_DNA-bd_sf"/>
</dbReference>
<dbReference type="GO" id="GO:0005829">
    <property type="term" value="C:cytosol"/>
    <property type="evidence" value="ECO:0007669"/>
    <property type="project" value="TreeGrafter"/>
</dbReference>
<evidence type="ECO:0000313" key="7">
    <source>
        <dbReference type="Proteomes" id="UP001331691"/>
    </source>
</evidence>
<reference evidence="6 7" key="1">
    <citation type="submission" date="2023-10" db="EMBL/GenBank/DDBJ databases">
        <title>Wastewater isolates of ESBL- and carbapenemase-producing Gram-negative bacteria from New Zealand.</title>
        <authorList>
            <person name="Straub C."/>
            <person name="Weaver L."/>
            <person name="Cornelius A."/>
            <person name="Mcgill E."/>
            <person name="Dyet K."/>
            <person name="White L."/>
            <person name="Pattis I."/>
        </authorList>
    </citation>
    <scope>NUCLEOTIDE SEQUENCE [LARGE SCALE GENOMIC DNA]</scope>
    <source>
        <strain evidence="6 7">ESBL09</strain>
    </source>
</reference>
<dbReference type="InterPro" id="IPR036388">
    <property type="entry name" value="WH-like_DNA-bd_sf"/>
</dbReference>
<dbReference type="Gene3D" id="1.10.10.10">
    <property type="entry name" value="Winged helix-like DNA-binding domain superfamily/Winged helix DNA-binding domain"/>
    <property type="match status" value="2"/>
</dbReference>
<dbReference type="InterPro" id="IPR000847">
    <property type="entry name" value="LysR_HTH_N"/>
</dbReference>
<keyword evidence="3" id="KW-0238">DNA-binding</keyword>
<dbReference type="PROSITE" id="PS50931">
    <property type="entry name" value="HTH_LYSR"/>
    <property type="match status" value="2"/>
</dbReference>
<dbReference type="GO" id="GO:0003677">
    <property type="term" value="F:DNA binding"/>
    <property type="evidence" value="ECO:0007669"/>
    <property type="project" value="UniProtKB-KW"/>
</dbReference>
<accession>A0AB35X905</accession>
<evidence type="ECO:0000256" key="2">
    <source>
        <dbReference type="ARBA" id="ARBA00023015"/>
    </source>
</evidence>
<gene>
    <name evidence="6" type="ORF">V4836_18360</name>
</gene>
<comment type="similarity">
    <text evidence="1">Belongs to the LysR transcriptional regulatory family.</text>
</comment>
<evidence type="ECO:0000256" key="4">
    <source>
        <dbReference type="ARBA" id="ARBA00023163"/>
    </source>
</evidence>
<evidence type="ECO:0000256" key="1">
    <source>
        <dbReference type="ARBA" id="ARBA00009437"/>
    </source>
</evidence>
<evidence type="ECO:0000313" key="6">
    <source>
        <dbReference type="EMBL" id="MEE9656059.1"/>
    </source>
</evidence>
<keyword evidence="2" id="KW-0805">Transcription regulation</keyword>
<dbReference type="PRINTS" id="PR00039">
    <property type="entry name" value="HTHLYSR"/>
</dbReference>
<evidence type="ECO:0000259" key="5">
    <source>
        <dbReference type="PROSITE" id="PS50931"/>
    </source>
</evidence>
<dbReference type="PANTHER" id="PTHR30419:SF14">
    <property type="entry name" value="LYSR FAMILY TRANSCRIPTIONAL REGULATOR"/>
    <property type="match status" value="1"/>
</dbReference>